<reference evidence="1" key="1">
    <citation type="submission" date="2014-09" db="EMBL/GenBank/DDBJ databases">
        <authorList>
            <person name="Magalhaes I.L.F."/>
            <person name="Oliveira U."/>
            <person name="Santos F.R."/>
            <person name="Vidigal T.H.D.A."/>
            <person name="Brescovit A.D."/>
            <person name="Santos A.J."/>
        </authorList>
    </citation>
    <scope>NUCLEOTIDE SEQUENCE</scope>
    <source>
        <tissue evidence="1">Shoot tissue taken approximately 20 cm above the soil surface</tissue>
    </source>
</reference>
<dbReference type="EMBL" id="GBRH01205056">
    <property type="protein sequence ID" value="JAD92839.1"/>
    <property type="molecule type" value="Transcribed_RNA"/>
</dbReference>
<reference evidence="1" key="2">
    <citation type="journal article" date="2015" name="Data Brief">
        <title>Shoot transcriptome of the giant reed, Arundo donax.</title>
        <authorList>
            <person name="Barrero R.A."/>
            <person name="Guerrero F.D."/>
            <person name="Moolhuijzen P."/>
            <person name="Goolsby J.A."/>
            <person name="Tidwell J."/>
            <person name="Bellgard S.E."/>
            <person name="Bellgard M.I."/>
        </authorList>
    </citation>
    <scope>NUCLEOTIDE SEQUENCE</scope>
    <source>
        <tissue evidence="1">Shoot tissue taken approximately 20 cm above the soil surface</tissue>
    </source>
</reference>
<organism evidence="1">
    <name type="scientific">Arundo donax</name>
    <name type="common">Giant reed</name>
    <name type="synonym">Donax arundinaceus</name>
    <dbReference type="NCBI Taxonomy" id="35708"/>
    <lineage>
        <taxon>Eukaryota</taxon>
        <taxon>Viridiplantae</taxon>
        <taxon>Streptophyta</taxon>
        <taxon>Embryophyta</taxon>
        <taxon>Tracheophyta</taxon>
        <taxon>Spermatophyta</taxon>
        <taxon>Magnoliopsida</taxon>
        <taxon>Liliopsida</taxon>
        <taxon>Poales</taxon>
        <taxon>Poaceae</taxon>
        <taxon>PACMAD clade</taxon>
        <taxon>Arundinoideae</taxon>
        <taxon>Arundineae</taxon>
        <taxon>Arundo</taxon>
    </lineage>
</organism>
<accession>A0A0A9DW91</accession>
<sequence length="82" mass="8377">MLAMSGAPVRARNCRTGPMNACDSPVNSAAEGGLKTPRMACDTDVVTLMWPNPAAASAACMFSMAGARFCVAPPATSLPTET</sequence>
<dbReference type="AlphaFoldDB" id="A0A0A9DW91"/>
<name>A0A0A9DW91_ARUDO</name>
<evidence type="ECO:0000313" key="1">
    <source>
        <dbReference type="EMBL" id="JAD92839.1"/>
    </source>
</evidence>
<protein>
    <submittedName>
        <fullName evidence="1">Uncharacterized protein</fullName>
    </submittedName>
</protein>
<proteinExistence type="predicted"/>